<dbReference type="GO" id="GO:0020037">
    <property type="term" value="F:heme binding"/>
    <property type="evidence" value="ECO:0007669"/>
    <property type="project" value="InterPro"/>
</dbReference>
<dbReference type="EMBL" id="FJOG01000011">
    <property type="protein sequence ID" value="CZR58192.1"/>
    <property type="molecule type" value="Genomic_DNA"/>
</dbReference>
<evidence type="ECO:0008006" key="10">
    <source>
        <dbReference type="Google" id="ProtNLM"/>
    </source>
</evidence>
<dbReference type="GO" id="GO:0016705">
    <property type="term" value="F:oxidoreductase activity, acting on paired donors, with incorporation or reduction of molecular oxygen"/>
    <property type="evidence" value="ECO:0007669"/>
    <property type="project" value="InterPro"/>
</dbReference>
<evidence type="ECO:0000313" key="9">
    <source>
        <dbReference type="Proteomes" id="UP000184330"/>
    </source>
</evidence>
<dbReference type="PANTHER" id="PTHR24305:SF29">
    <property type="entry name" value="BENZOATE-PARA-HYDROXYLASE"/>
    <property type="match status" value="1"/>
</dbReference>
<dbReference type="STRING" id="576137.A0A1L7WZJ8"/>
<keyword evidence="4" id="KW-0479">Metal-binding</keyword>
<dbReference type="OrthoDB" id="1470350at2759"/>
<dbReference type="AlphaFoldDB" id="A0A1L7WZJ8"/>
<dbReference type="GO" id="GO:0004497">
    <property type="term" value="F:monooxygenase activity"/>
    <property type="evidence" value="ECO:0007669"/>
    <property type="project" value="UniProtKB-KW"/>
</dbReference>
<accession>A0A1L7WZJ8</accession>
<keyword evidence="6" id="KW-0408">Iron</keyword>
<evidence type="ECO:0000256" key="2">
    <source>
        <dbReference type="ARBA" id="ARBA00010617"/>
    </source>
</evidence>
<dbReference type="Pfam" id="PF00067">
    <property type="entry name" value="p450"/>
    <property type="match status" value="1"/>
</dbReference>
<keyword evidence="5" id="KW-0560">Oxidoreductase</keyword>
<keyword evidence="9" id="KW-1185">Reference proteome</keyword>
<evidence type="ECO:0000256" key="6">
    <source>
        <dbReference type="ARBA" id="ARBA00023004"/>
    </source>
</evidence>
<comment type="similarity">
    <text evidence="2">Belongs to the cytochrome P450 family.</text>
</comment>
<dbReference type="Proteomes" id="UP000184330">
    <property type="component" value="Unassembled WGS sequence"/>
</dbReference>
<protein>
    <recommendedName>
        <fullName evidence="10">Cytochrome P450</fullName>
    </recommendedName>
</protein>
<evidence type="ECO:0000313" key="8">
    <source>
        <dbReference type="EMBL" id="CZR58192.1"/>
    </source>
</evidence>
<sequence length="94" mass="10194">MAQGEIEMNAVLLIGAGSETTATFLSGITYRLLTNPHILTKFTALIRTTFPTSSAITIHSTSTLTYLNACIEEGLRLYPPLPARMPRRTTQAGP</sequence>
<keyword evidence="3" id="KW-0349">Heme</keyword>
<dbReference type="PANTHER" id="PTHR24305">
    <property type="entry name" value="CYTOCHROME P450"/>
    <property type="match status" value="1"/>
</dbReference>
<keyword evidence="7" id="KW-0503">Monooxygenase</keyword>
<proteinExistence type="inferred from homology"/>
<dbReference type="Gene3D" id="1.10.630.10">
    <property type="entry name" value="Cytochrome P450"/>
    <property type="match status" value="1"/>
</dbReference>
<organism evidence="8 9">
    <name type="scientific">Phialocephala subalpina</name>
    <dbReference type="NCBI Taxonomy" id="576137"/>
    <lineage>
        <taxon>Eukaryota</taxon>
        <taxon>Fungi</taxon>
        <taxon>Dikarya</taxon>
        <taxon>Ascomycota</taxon>
        <taxon>Pezizomycotina</taxon>
        <taxon>Leotiomycetes</taxon>
        <taxon>Helotiales</taxon>
        <taxon>Mollisiaceae</taxon>
        <taxon>Phialocephala</taxon>
        <taxon>Phialocephala fortinii species complex</taxon>
    </lineage>
</organism>
<dbReference type="SUPFAM" id="SSF48264">
    <property type="entry name" value="Cytochrome P450"/>
    <property type="match status" value="1"/>
</dbReference>
<evidence type="ECO:0000256" key="1">
    <source>
        <dbReference type="ARBA" id="ARBA00001971"/>
    </source>
</evidence>
<name>A0A1L7WZJ8_9HELO</name>
<comment type="cofactor">
    <cofactor evidence="1">
        <name>heme</name>
        <dbReference type="ChEBI" id="CHEBI:30413"/>
    </cofactor>
</comment>
<reference evidence="8 9" key="1">
    <citation type="submission" date="2016-03" db="EMBL/GenBank/DDBJ databases">
        <authorList>
            <person name="Ploux O."/>
        </authorList>
    </citation>
    <scope>NUCLEOTIDE SEQUENCE [LARGE SCALE GENOMIC DNA]</scope>
    <source>
        <strain evidence="8 9">UAMH 11012</strain>
    </source>
</reference>
<evidence type="ECO:0000256" key="4">
    <source>
        <dbReference type="ARBA" id="ARBA00022723"/>
    </source>
</evidence>
<dbReference type="InterPro" id="IPR050121">
    <property type="entry name" value="Cytochrome_P450_monoxygenase"/>
</dbReference>
<gene>
    <name evidence="8" type="ORF">PAC_08083</name>
</gene>
<evidence type="ECO:0000256" key="5">
    <source>
        <dbReference type="ARBA" id="ARBA00023002"/>
    </source>
</evidence>
<evidence type="ECO:0000256" key="7">
    <source>
        <dbReference type="ARBA" id="ARBA00023033"/>
    </source>
</evidence>
<dbReference type="GO" id="GO:0005506">
    <property type="term" value="F:iron ion binding"/>
    <property type="evidence" value="ECO:0007669"/>
    <property type="project" value="InterPro"/>
</dbReference>
<dbReference type="InterPro" id="IPR001128">
    <property type="entry name" value="Cyt_P450"/>
</dbReference>
<dbReference type="InterPro" id="IPR036396">
    <property type="entry name" value="Cyt_P450_sf"/>
</dbReference>
<evidence type="ECO:0000256" key="3">
    <source>
        <dbReference type="ARBA" id="ARBA00022617"/>
    </source>
</evidence>